<dbReference type="STRING" id="763407.A0A162UGF7"/>
<dbReference type="InParanoid" id="A0A162UGF7"/>
<dbReference type="Gene3D" id="3.30.420.10">
    <property type="entry name" value="Ribonuclease H-like superfamily/Ribonuclease H"/>
    <property type="match status" value="1"/>
</dbReference>
<dbReference type="GO" id="GO:0003676">
    <property type="term" value="F:nucleic acid binding"/>
    <property type="evidence" value="ECO:0007669"/>
    <property type="project" value="InterPro"/>
</dbReference>
<dbReference type="EMBL" id="KV440976">
    <property type="protein sequence ID" value="OAD76052.1"/>
    <property type="molecule type" value="Genomic_DNA"/>
</dbReference>
<dbReference type="OrthoDB" id="2276491at2759"/>
<dbReference type="GeneID" id="28991826"/>
<sequence length="137" mass="15899">MRELGNVKKKRAVGTRKRKTLKDYAAAIPKRTTADNFVQLIKDSLDIMDEFPNMKGLHMAMYNALVHSHDVVDPFILERGYIPVHLPPYSPELNPINFFWKDLNDRIRREKLKDTGTLSRIIGGNEDFPVEHIHTFI</sequence>
<dbReference type="Proteomes" id="UP000077315">
    <property type="component" value="Unassembled WGS sequence"/>
</dbReference>
<dbReference type="Pfam" id="PF13358">
    <property type="entry name" value="DDE_3"/>
    <property type="match status" value="1"/>
</dbReference>
<name>A0A162UGF7_PHYB8</name>
<proteinExistence type="predicted"/>
<evidence type="ECO:0000259" key="1">
    <source>
        <dbReference type="Pfam" id="PF13358"/>
    </source>
</evidence>
<dbReference type="RefSeq" id="XP_018294092.1">
    <property type="nucleotide sequence ID" value="XM_018430920.1"/>
</dbReference>
<keyword evidence="3" id="KW-1185">Reference proteome</keyword>
<dbReference type="AlphaFoldDB" id="A0A162UGF7"/>
<dbReference type="InterPro" id="IPR038717">
    <property type="entry name" value="Tc1-like_DDE_dom"/>
</dbReference>
<reference evidence="3" key="1">
    <citation type="submission" date="2015-06" db="EMBL/GenBank/DDBJ databases">
        <title>Expansion of signal transduction pathways in fungi by whole-genome duplication.</title>
        <authorList>
            <consortium name="DOE Joint Genome Institute"/>
            <person name="Corrochano L.M."/>
            <person name="Kuo A."/>
            <person name="Marcet-Houben M."/>
            <person name="Polaino S."/>
            <person name="Salamov A."/>
            <person name="Villalobos J.M."/>
            <person name="Alvarez M.I."/>
            <person name="Avalos J."/>
            <person name="Benito E.P."/>
            <person name="Benoit I."/>
            <person name="Burger G."/>
            <person name="Camino L.P."/>
            <person name="Canovas D."/>
            <person name="Cerda-Olmedo E."/>
            <person name="Cheng J.-F."/>
            <person name="Dominguez A."/>
            <person name="Elias M."/>
            <person name="Eslava A.P."/>
            <person name="Glaser F."/>
            <person name="Grimwood J."/>
            <person name="Gutierrez G."/>
            <person name="Heitman J."/>
            <person name="Henrissat B."/>
            <person name="Iturriaga E.A."/>
            <person name="Lang B.F."/>
            <person name="Lavin J.L."/>
            <person name="Lee S."/>
            <person name="Li W."/>
            <person name="Lindquist E."/>
            <person name="Lopez-Garcia S."/>
            <person name="Luque E.M."/>
            <person name="Marcos A.T."/>
            <person name="Martin J."/>
            <person name="McCluskey K."/>
            <person name="Medina H.R."/>
            <person name="Miralles-Duran A."/>
            <person name="Miyazaki A."/>
            <person name="Munoz-Torres E."/>
            <person name="Oguiza J.A."/>
            <person name="Ohm R."/>
            <person name="Olmedo M."/>
            <person name="Orejas M."/>
            <person name="Ortiz-Castellanos L."/>
            <person name="Pisabarro A.G."/>
            <person name="Rodriguez-Romero J."/>
            <person name="Ruiz-Herrera J."/>
            <person name="Ruiz-Vazquez R."/>
            <person name="Sanz C."/>
            <person name="Schackwitz W."/>
            <person name="Schmutz J."/>
            <person name="Shahriari M."/>
            <person name="Shelest E."/>
            <person name="Silva-Franco F."/>
            <person name="Soanes D."/>
            <person name="Syed K."/>
            <person name="Tagua V.G."/>
            <person name="Talbot N.J."/>
            <person name="Thon M."/>
            <person name="De vries R.P."/>
            <person name="Wiebenga A."/>
            <person name="Yadav J.S."/>
            <person name="Braun E.L."/>
            <person name="Baker S."/>
            <person name="Garre V."/>
            <person name="Horwitz B."/>
            <person name="Torres-Martinez S."/>
            <person name="Idnurm A."/>
            <person name="Herrera-Estrella A."/>
            <person name="Gabaldon T."/>
            <person name="Grigoriev I.V."/>
        </authorList>
    </citation>
    <scope>NUCLEOTIDE SEQUENCE [LARGE SCALE GENOMIC DNA]</scope>
    <source>
        <strain evidence="3">NRRL 1555(-)</strain>
    </source>
</reference>
<accession>A0A162UGF7</accession>
<evidence type="ECO:0000313" key="3">
    <source>
        <dbReference type="Proteomes" id="UP000077315"/>
    </source>
</evidence>
<dbReference type="VEuPathDB" id="FungiDB:PHYBLDRAFT_143037"/>
<organism evidence="2 3">
    <name type="scientific">Phycomyces blakesleeanus (strain ATCC 8743b / DSM 1359 / FGSC 10004 / NBRC 33097 / NRRL 1555)</name>
    <dbReference type="NCBI Taxonomy" id="763407"/>
    <lineage>
        <taxon>Eukaryota</taxon>
        <taxon>Fungi</taxon>
        <taxon>Fungi incertae sedis</taxon>
        <taxon>Mucoromycota</taxon>
        <taxon>Mucoromycotina</taxon>
        <taxon>Mucoromycetes</taxon>
        <taxon>Mucorales</taxon>
        <taxon>Phycomycetaceae</taxon>
        <taxon>Phycomyces</taxon>
    </lineage>
</organism>
<evidence type="ECO:0000313" key="2">
    <source>
        <dbReference type="EMBL" id="OAD76052.1"/>
    </source>
</evidence>
<gene>
    <name evidence="2" type="ORF">PHYBLDRAFT_143037</name>
</gene>
<protein>
    <recommendedName>
        <fullName evidence="1">Tc1-like transposase DDE domain-containing protein</fullName>
    </recommendedName>
</protein>
<feature type="domain" description="Tc1-like transposase DDE" evidence="1">
    <location>
        <begin position="26"/>
        <end position="118"/>
    </location>
</feature>
<dbReference type="InterPro" id="IPR036397">
    <property type="entry name" value="RNaseH_sf"/>
</dbReference>